<dbReference type="Gene3D" id="1.10.8.430">
    <property type="entry name" value="Helical domain of apoptotic protease-activating factors"/>
    <property type="match status" value="1"/>
</dbReference>
<dbReference type="PANTHER" id="PTHR11017">
    <property type="entry name" value="LEUCINE-RICH REPEAT-CONTAINING PROTEIN"/>
    <property type="match status" value="1"/>
</dbReference>
<dbReference type="InterPro" id="IPR032675">
    <property type="entry name" value="LRR_dom_sf"/>
</dbReference>
<dbReference type="InterPro" id="IPR055414">
    <property type="entry name" value="LRR_R13L4/SHOC2-like"/>
</dbReference>
<keyword evidence="7" id="KW-1185">Reference proteome</keyword>
<feature type="region of interest" description="Disordered" evidence="4">
    <location>
        <begin position="1"/>
        <end position="33"/>
    </location>
</feature>
<dbReference type="Pfam" id="PF23282">
    <property type="entry name" value="WHD_ROQ1"/>
    <property type="match status" value="1"/>
</dbReference>
<dbReference type="InterPro" id="IPR058192">
    <property type="entry name" value="WHD_ROQ1-like"/>
</dbReference>
<dbReference type="InterPro" id="IPR044974">
    <property type="entry name" value="Disease_R_plants"/>
</dbReference>
<dbReference type="Pfam" id="PF00931">
    <property type="entry name" value="NB-ARC"/>
    <property type="match status" value="1"/>
</dbReference>
<feature type="compositionally biased region" description="Polar residues" evidence="4">
    <location>
        <begin position="18"/>
        <end position="29"/>
    </location>
</feature>
<reference evidence="6 7" key="1">
    <citation type="submission" date="2024-11" db="EMBL/GenBank/DDBJ databases">
        <title>Chromosome-level genome assembly of Eucalyptus globulus Labill. provides insights into its genome evolution.</title>
        <authorList>
            <person name="Li X."/>
        </authorList>
    </citation>
    <scope>NUCLEOTIDE SEQUENCE [LARGE SCALE GENOMIC DNA]</scope>
    <source>
        <strain evidence="6">CL2024</strain>
        <tissue evidence="6">Fresh tender leaves</tissue>
    </source>
</reference>
<dbReference type="Proteomes" id="UP001634007">
    <property type="component" value="Unassembled WGS sequence"/>
</dbReference>
<dbReference type="Gene3D" id="3.80.10.10">
    <property type="entry name" value="Ribonuclease Inhibitor"/>
    <property type="match status" value="2"/>
</dbReference>
<dbReference type="PRINTS" id="PR00364">
    <property type="entry name" value="DISEASERSIST"/>
</dbReference>
<keyword evidence="2" id="KW-0677">Repeat</keyword>
<dbReference type="SUPFAM" id="SSF52058">
    <property type="entry name" value="L domain-like"/>
    <property type="match status" value="2"/>
</dbReference>
<keyword evidence="1" id="KW-0433">Leucine-rich repeat</keyword>
<sequence>MAVSGKRGPLDGSFPHELTSNTPFSSQTPKKPKMLVNETNSQASSGPSYEVFLSFRGTDTRHGFTDCLYHAMVGVGILVFRDDESLRIGQKIGGKLRQAIENSKIYIPIFSKNYASSHWCLRELAYMVECTSKLNEKKEILPIFLDVEPEDVKLKTDLYSQALAKHQEKFSAEVESWKKALNEVDEIKGWNLKKDQGQGDLICSVIQTISVKLKVAHENVTEHLVGVDDRVEAIIKMLEVGSDGVQFLGIHGMGGVGKTTLAKVVFNILSSSFDGCCFLADVGESSKGNNGLVNLQKKLLSKLFGSHSIDQIYHVNDGINMMNRGVLKNKKVLIVLDDVDEKEQLKSLAEKGDWFGPSSRIIITTRDQSILMVKGEAIGEGLVEKSANVLTYDVQEMKFDHALKLFSRHAFRRNSPPEDHMFLSEKIVHTLGKLPLALEITGSSLNGKPEELWVDTWKKLQEAPPKEVQRKLMITYDRLDPTQREVFLDIACFFVNKEKSYPFYMWDACGYHPHDAIEVLFLMSLIKLKGDILWMHDQVRDLGREIVRQENYTDPYEHSRVWNYDEAWSILKEKEGSRKIKAMSLGYYGGFHGGILTSDEVAPLRNLRFFQGNGKRLVGDFNNLLPSLRWLSWQFCSSQFEATNFHPANLIVLDLSWSNISEEWIGWEQLKEAKKLKVLNLKFCIYLKRTPNLSTWVYLERLILDGCIDLIEIDPSIGNLRSLLTFDLPNRNISKLPYSIGGLVKIRQLDLSKCTEIKELPDSIGELQSLVELDLSSTSIDHLPDSIGNLKQLKVIRMSDIRGITKLPSAIGLVEKLEELDARGCCNLIGEIPKEIGRLSHLRILNLSDTRICGLRTTVSHLSNLQTLELETYSELEQLPELPQSLTCLTWDRKNYRWSSIEKEKRWRNMIYWREQSRAHEEPESEEYWQEQNRAYEETLVITLPTSIGSLSQLKTLKLCCKNVQFLPQLPSSLRELQLRDLKTARSPDFTNLKCLSILTFDRCSLEFSSIFDAESEELHMELCELRQLDAPLQLEMKRLRSLEMAYCKFLPEVLDLSRMKNLETVDLVYCLSLVKIRGLEELGSLCSLTVDHCPTLERMSDLSKLKKLPKLQVCNCWKLNKREIYWNYWNGEFGGDICNVGGFDLSSVPDEHRFRAFFGLSFYPTSTLV</sequence>
<comment type="caution">
    <text evidence="6">The sequence shown here is derived from an EMBL/GenBank/DDBJ whole genome shotgun (WGS) entry which is preliminary data.</text>
</comment>
<feature type="domain" description="TIR" evidence="5">
    <location>
        <begin position="47"/>
        <end position="213"/>
    </location>
</feature>
<dbReference type="Pfam" id="PF01582">
    <property type="entry name" value="TIR"/>
    <property type="match status" value="1"/>
</dbReference>
<dbReference type="InterPro" id="IPR035897">
    <property type="entry name" value="Toll_tir_struct_dom_sf"/>
</dbReference>
<dbReference type="GO" id="GO:0006952">
    <property type="term" value="P:defense response"/>
    <property type="evidence" value="ECO:0007669"/>
    <property type="project" value="UniProtKB-KW"/>
</dbReference>
<dbReference type="SUPFAM" id="SSF52540">
    <property type="entry name" value="P-loop containing nucleoside triphosphate hydrolases"/>
    <property type="match status" value="1"/>
</dbReference>
<evidence type="ECO:0000313" key="7">
    <source>
        <dbReference type="Proteomes" id="UP001634007"/>
    </source>
</evidence>
<dbReference type="EMBL" id="JBJKBG010000002">
    <property type="protein sequence ID" value="KAL3749869.1"/>
    <property type="molecule type" value="Genomic_DNA"/>
</dbReference>
<keyword evidence="3" id="KW-0611">Plant defense</keyword>
<dbReference type="Gene3D" id="3.40.50.300">
    <property type="entry name" value="P-loop containing nucleotide triphosphate hydrolases"/>
    <property type="match status" value="1"/>
</dbReference>
<dbReference type="Pfam" id="PF23598">
    <property type="entry name" value="LRR_14"/>
    <property type="match status" value="1"/>
</dbReference>
<dbReference type="SMART" id="SM00255">
    <property type="entry name" value="TIR"/>
    <property type="match status" value="1"/>
</dbReference>
<evidence type="ECO:0000256" key="3">
    <source>
        <dbReference type="ARBA" id="ARBA00022821"/>
    </source>
</evidence>
<dbReference type="PROSITE" id="PS50104">
    <property type="entry name" value="TIR"/>
    <property type="match status" value="1"/>
</dbReference>
<dbReference type="SUPFAM" id="SSF52200">
    <property type="entry name" value="Toll/Interleukin receptor TIR domain"/>
    <property type="match status" value="1"/>
</dbReference>
<evidence type="ECO:0000256" key="1">
    <source>
        <dbReference type="ARBA" id="ARBA00022614"/>
    </source>
</evidence>
<accession>A0ABD3LDH6</accession>
<evidence type="ECO:0000256" key="2">
    <source>
        <dbReference type="ARBA" id="ARBA00022737"/>
    </source>
</evidence>
<dbReference type="AlphaFoldDB" id="A0ABD3LDH6"/>
<dbReference type="PANTHER" id="PTHR11017:SF570">
    <property type="entry name" value="DISEASE RESISTANCE PROTEIN (TIR-NBS CLASS)-RELATED"/>
    <property type="match status" value="1"/>
</dbReference>
<dbReference type="InterPro" id="IPR042197">
    <property type="entry name" value="Apaf_helical"/>
</dbReference>
<evidence type="ECO:0000259" key="5">
    <source>
        <dbReference type="PROSITE" id="PS50104"/>
    </source>
</evidence>
<gene>
    <name evidence="6" type="ORF">ACJRO7_010918</name>
</gene>
<dbReference type="InterPro" id="IPR002182">
    <property type="entry name" value="NB-ARC"/>
</dbReference>
<proteinExistence type="predicted"/>
<name>A0ABD3LDH6_EUCGL</name>
<dbReference type="InterPro" id="IPR027417">
    <property type="entry name" value="P-loop_NTPase"/>
</dbReference>
<dbReference type="InterPro" id="IPR000157">
    <property type="entry name" value="TIR_dom"/>
</dbReference>
<dbReference type="Gene3D" id="3.40.50.10140">
    <property type="entry name" value="Toll/interleukin-1 receptor homology (TIR) domain"/>
    <property type="match status" value="1"/>
</dbReference>
<organism evidence="6 7">
    <name type="scientific">Eucalyptus globulus</name>
    <name type="common">Tasmanian blue gum</name>
    <dbReference type="NCBI Taxonomy" id="34317"/>
    <lineage>
        <taxon>Eukaryota</taxon>
        <taxon>Viridiplantae</taxon>
        <taxon>Streptophyta</taxon>
        <taxon>Embryophyta</taxon>
        <taxon>Tracheophyta</taxon>
        <taxon>Spermatophyta</taxon>
        <taxon>Magnoliopsida</taxon>
        <taxon>eudicotyledons</taxon>
        <taxon>Gunneridae</taxon>
        <taxon>Pentapetalae</taxon>
        <taxon>rosids</taxon>
        <taxon>malvids</taxon>
        <taxon>Myrtales</taxon>
        <taxon>Myrtaceae</taxon>
        <taxon>Myrtoideae</taxon>
        <taxon>Eucalypteae</taxon>
        <taxon>Eucalyptus</taxon>
    </lineage>
</organism>
<dbReference type="GO" id="GO:0051707">
    <property type="term" value="P:response to other organism"/>
    <property type="evidence" value="ECO:0007669"/>
    <property type="project" value="UniProtKB-ARBA"/>
</dbReference>
<evidence type="ECO:0000313" key="6">
    <source>
        <dbReference type="EMBL" id="KAL3749869.1"/>
    </source>
</evidence>
<protein>
    <recommendedName>
        <fullName evidence="5">TIR domain-containing protein</fullName>
    </recommendedName>
</protein>
<evidence type="ECO:0000256" key="4">
    <source>
        <dbReference type="SAM" id="MobiDB-lite"/>
    </source>
</evidence>